<keyword evidence="1" id="KW-1133">Transmembrane helix</keyword>
<proteinExistence type="predicted"/>
<accession>A0A7K1KVH9</accession>
<keyword evidence="3" id="KW-1185">Reference proteome</keyword>
<organism evidence="2 3">
    <name type="scientific">Actinomadura litoris</name>
    <dbReference type="NCBI Taxonomy" id="2678616"/>
    <lineage>
        <taxon>Bacteria</taxon>
        <taxon>Bacillati</taxon>
        <taxon>Actinomycetota</taxon>
        <taxon>Actinomycetes</taxon>
        <taxon>Streptosporangiales</taxon>
        <taxon>Thermomonosporaceae</taxon>
        <taxon>Actinomadura</taxon>
    </lineage>
</organism>
<dbReference type="AlphaFoldDB" id="A0A7K1KVH9"/>
<keyword evidence="1" id="KW-0812">Transmembrane</keyword>
<sequence>MARWRPKREIPDSALMPTYRYAIFMAGFLLAAVALTMMLAASATGTTPGGNIVVYIVLAIGALCGYWLAYLGLKMTMYARQRRGGHSNR</sequence>
<feature type="transmembrane region" description="Helical" evidence="1">
    <location>
        <begin position="52"/>
        <end position="73"/>
    </location>
</feature>
<reference evidence="2 3" key="1">
    <citation type="submission" date="2019-11" db="EMBL/GenBank/DDBJ databases">
        <authorList>
            <person name="Cao P."/>
        </authorList>
    </citation>
    <scope>NUCLEOTIDE SEQUENCE [LARGE SCALE GENOMIC DNA]</scope>
    <source>
        <strain evidence="2 3">NEAU-AAG5</strain>
    </source>
</reference>
<name>A0A7K1KVH9_9ACTN</name>
<feature type="transmembrane region" description="Helical" evidence="1">
    <location>
        <begin position="21"/>
        <end position="40"/>
    </location>
</feature>
<dbReference type="EMBL" id="WOFH01000002">
    <property type="protein sequence ID" value="MUN36129.1"/>
    <property type="molecule type" value="Genomic_DNA"/>
</dbReference>
<evidence type="ECO:0000256" key="1">
    <source>
        <dbReference type="SAM" id="Phobius"/>
    </source>
</evidence>
<dbReference type="Proteomes" id="UP000432015">
    <property type="component" value="Unassembled WGS sequence"/>
</dbReference>
<evidence type="ECO:0000313" key="3">
    <source>
        <dbReference type="Proteomes" id="UP000432015"/>
    </source>
</evidence>
<dbReference type="RefSeq" id="WP_156215089.1">
    <property type="nucleotide sequence ID" value="NZ_WOFH01000002.1"/>
</dbReference>
<keyword evidence="1" id="KW-0472">Membrane</keyword>
<protein>
    <submittedName>
        <fullName evidence="2">Uncharacterized protein</fullName>
    </submittedName>
</protein>
<comment type="caution">
    <text evidence="2">The sequence shown here is derived from an EMBL/GenBank/DDBJ whole genome shotgun (WGS) entry which is preliminary data.</text>
</comment>
<gene>
    <name evidence="2" type="ORF">GNZ18_05880</name>
</gene>
<evidence type="ECO:0000313" key="2">
    <source>
        <dbReference type="EMBL" id="MUN36129.1"/>
    </source>
</evidence>